<dbReference type="KEGG" id="lmq:LMM7_0098"/>
<dbReference type="NCBIfam" id="TIGR01554">
    <property type="entry name" value="major_cap_HK97"/>
    <property type="match status" value="1"/>
</dbReference>
<evidence type="ECO:0000313" key="3">
    <source>
        <dbReference type="EMBL" id="AEH91104.1"/>
    </source>
</evidence>
<dbReference type="SUPFAM" id="SSF56563">
    <property type="entry name" value="Major capsid protein gp5"/>
    <property type="match status" value="1"/>
</dbReference>
<dbReference type="HOGENOM" id="CLU_044197_0_0_9"/>
<dbReference type="RefSeq" id="WP_012582171.1">
    <property type="nucleotide sequence ID" value="NC_017537.1"/>
</dbReference>
<reference evidence="3 4" key="1">
    <citation type="journal article" date="2011" name="J. Bacteriol.">
        <title>Genome sequence of the nonpathogenic Listeria monocytogenes serovar 4a strain M7.</title>
        <authorList>
            <person name="Chen J."/>
            <person name="Xia Y."/>
            <person name="Cheng C."/>
            <person name="Fang C."/>
            <person name="Shan Y."/>
            <person name="Jin G."/>
            <person name="Fang W."/>
        </authorList>
    </citation>
    <scope>NUCLEOTIDE SEQUENCE [LARGE SCALE GENOMIC DNA]</scope>
    <source>
        <strain evidence="3 4">M7</strain>
    </source>
</reference>
<dbReference type="Proteomes" id="UP000000486">
    <property type="component" value="Chromosome"/>
</dbReference>
<dbReference type="AlphaFoldDB" id="A0A0E0US10"/>
<evidence type="ECO:0000256" key="1">
    <source>
        <dbReference type="ARBA" id="ARBA00004328"/>
    </source>
</evidence>
<feature type="domain" description="Phage capsid-like C-terminal" evidence="2">
    <location>
        <begin position="93"/>
        <end position="362"/>
    </location>
</feature>
<proteinExistence type="predicted"/>
<protein>
    <submittedName>
        <fullName evidence="3">Major capsid protein</fullName>
    </submittedName>
</protein>
<gene>
    <name evidence="3" type="ordered locus">LMM7_0098</name>
</gene>
<dbReference type="InterPro" id="IPR024455">
    <property type="entry name" value="Phage_capsid"/>
</dbReference>
<name>A0A0E0US10_LISMM</name>
<evidence type="ECO:0000313" key="4">
    <source>
        <dbReference type="Proteomes" id="UP000000486"/>
    </source>
</evidence>
<dbReference type="PATRIC" id="fig|1030009.3.peg.93"/>
<dbReference type="Pfam" id="PF05065">
    <property type="entry name" value="Phage_capsid"/>
    <property type="match status" value="1"/>
</dbReference>
<dbReference type="EMBL" id="CP002816">
    <property type="protein sequence ID" value="AEH91104.1"/>
    <property type="molecule type" value="Genomic_DNA"/>
</dbReference>
<evidence type="ECO:0000259" key="2">
    <source>
        <dbReference type="Pfam" id="PF05065"/>
    </source>
</evidence>
<organism evidence="3 4">
    <name type="scientific">Listeria monocytogenes serotype 4a (strain M7)</name>
    <dbReference type="NCBI Taxonomy" id="1030009"/>
    <lineage>
        <taxon>Bacteria</taxon>
        <taxon>Bacillati</taxon>
        <taxon>Bacillota</taxon>
        <taxon>Bacilli</taxon>
        <taxon>Bacillales</taxon>
        <taxon>Listeriaceae</taxon>
        <taxon>Listeria</taxon>
    </lineage>
</organism>
<comment type="subcellular location">
    <subcellularLocation>
        <location evidence="1">Virion</location>
    </subcellularLocation>
</comment>
<dbReference type="InterPro" id="IPR054612">
    <property type="entry name" value="Phage_capsid-like_C"/>
</dbReference>
<sequence>MKNPDKVKMGKEQLQAVLDKAMTSEDPKVQAAAISEWSEGFQAQLVAEAEKAARAGLTDDQVMAQRGLTVLNTQERDFYNTIIENKGLDNLDVVIPVTVYDRIFENLEEQHPLLAAIDFVNTTGITRWLYRKADAEGALWSDVTDAITKELSNGFQKIEIGQTKLTAFIPLYNSTLELGPVWIDKFIVTLLSESLAIGLEKAIVTGTGKDMPIGMDRDLDGAVVGGEYPVKEAKVLNDLLPQTLGEEIMAPLTLDGKRAVSDIIFVLNPLTYWSKFFGAITTMTSAAQYVQTLPINAQNIQSRYVAQNKLIVGVPTDYFMGIGTTGKIESSKEYRFLEDQIVFAARQLANGRPKDNVSFLVFDIENLKPLLTLIKELDTPS</sequence>
<accession>A0A0E0US10</accession>